<evidence type="ECO:0000313" key="3">
    <source>
        <dbReference type="EMBL" id="KKS45267.1"/>
    </source>
</evidence>
<dbReference type="EMBL" id="LCDD01000044">
    <property type="protein sequence ID" value="KKS45267.1"/>
    <property type="molecule type" value="Genomic_DNA"/>
</dbReference>
<comment type="caution">
    <text evidence="3">The sequence shown here is derived from an EMBL/GenBank/DDBJ whole genome shotgun (WGS) entry which is preliminary data.</text>
</comment>
<dbReference type="InterPro" id="IPR002516">
    <property type="entry name" value="Glyco_trans_11"/>
</dbReference>
<dbReference type="Proteomes" id="UP000034320">
    <property type="component" value="Unassembled WGS sequence"/>
</dbReference>
<dbReference type="PATRIC" id="fig|1618442.3.peg.1283"/>
<keyword evidence="2 3" id="KW-0808">Transferase</keyword>
<dbReference type="CDD" id="cd11301">
    <property type="entry name" value="Fut1_Fut2_like"/>
    <property type="match status" value="1"/>
</dbReference>
<keyword evidence="1" id="KW-0328">Glycosyltransferase</keyword>
<dbReference type="PANTHER" id="PTHR11927">
    <property type="entry name" value="GALACTOSIDE 2-L-FUCOSYLTRANSFERASE"/>
    <property type="match status" value="1"/>
</dbReference>
<dbReference type="PANTHER" id="PTHR11927:SF9">
    <property type="entry name" value="L-FUCOSYLTRANSFERASE"/>
    <property type="match status" value="1"/>
</dbReference>
<dbReference type="AlphaFoldDB" id="A0A0G0Z980"/>
<dbReference type="Pfam" id="PF01531">
    <property type="entry name" value="Glyco_transf_11"/>
    <property type="match status" value="1"/>
</dbReference>
<evidence type="ECO:0000313" key="4">
    <source>
        <dbReference type="Proteomes" id="UP000034320"/>
    </source>
</evidence>
<gene>
    <name evidence="3" type="ORF">UV09_C0044G0010</name>
</gene>
<organism evidence="3 4">
    <name type="scientific">Candidatus Gottesmanbacteria bacterium GW2011_GWA2_42_18</name>
    <dbReference type="NCBI Taxonomy" id="1618442"/>
    <lineage>
        <taxon>Bacteria</taxon>
        <taxon>Candidatus Gottesmaniibacteriota</taxon>
    </lineage>
</organism>
<dbReference type="GO" id="GO:0005975">
    <property type="term" value="P:carbohydrate metabolic process"/>
    <property type="evidence" value="ECO:0007669"/>
    <property type="project" value="InterPro"/>
</dbReference>
<evidence type="ECO:0000256" key="2">
    <source>
        <dbReference type="ARBA" id="ARBA00022679"/>
    </source>
</evidence>
<sequence>MITVEMLGGLGNQLFRYATGRSLAQKHKTGLILDVSHYEKYKLRMFELGCFNIKAEVRNSTDIFTRIARGALKFFPGQKTYREKHYHFDPGFFDLPDGIYLSGYFQSEKYFSPIAVKLKQELTLKTITYTAKKLLKEIDSTDSVSVHVRRGDYVDNPATRKLHGVCSSEYFRKAFDLIGKKVNEPRYYFFSDDISWVKRNMKLKAKSFFVAGNTAVEDLILMERCKHNIIVNSTYGWWAAWLNKNPQKIVIAPDKWYLQGPKDTRDLLPESWLKI</sequence>
<protein>
    <submittedName>
        <fullName evidence="3">Glycosyl transferase family protein</fullName>
    </submittedName>
</protein>
<reference evidence="3 4" key="1">
    <citation type="journal article" date="2015" name="Nature">
        <title>rRNA introns, odd ribosomes, and small enigmatic genomes across a large radiation of phyla.</title>
        <authorList>
            <person name="Brown C.T."/>
            <person name="Hug L.A."/>
            <person name="Thomas B.C."/>
            <person name="Sharon I."/>
            <person name="Castelle C.J."/>
            <person name="Singh A."/>
            <person name="Wilkins M.J."/>
            <person name="Williams K.H."/>
            <person name="Banfield J.F."/>
        </authorList>
    </citation>
    <scope>NUCLEOTIDE SEQUENCE [LARGE SCALE GENOMIC DNA]</scope>
</reference>
<dbReference type="GO" id="GO:0016020">
    <property type="term" value="C:membrane"/>
    <property type="evidence" value="ECO:0007669"/>
    <property type="project" value="InterPro"/>
</dbReference>
<proteinExistence type="predicted"/>
<dbReference type="GO" id="GO:0008107">
    <property type="term" value="F:galactoside 2-alpha-L-fucosyltransferase activity"/>
    <property type="evidence" value="ECO:0007669"/>
    <property type="project" value="InterPro"/>
</dbReference>
<evidence type="ECO:0000256" key="1">
    <source>
        <dbReference type="ARBA" id="ARBA00022676"/>
    </source>
</evidence>
<accession>A0A0G0Z980</accession>
<name>A0A0G0Z980_9BACT</name>